<comment type="caution">
    <text evidence="2">The sequence shown here is derived from an EMBL/GenBank/DDBJ whole genome shotgun (WGS) entry which is preliminary data.</text>
</comment>
<evidence type="ECO:0008006" key="4">
    <source>
        <dbReference type="Google" id="ProtNLM"/>
    </source>
</evidence>
<keyword evidence="1" id="KW-1277">Toxin-antitoxin system</keyword>
<dbReference type="Pfam" id="PF05016">
    <property type="entry name" value="ParE_toxin"/>
    <property type="match status" value="1"/>
</dbReference>
<reference evidence="2 3" key="1">
    <citation type="journal article" date="2016" name="Nat. Commun.">
        <title>Thousands of microbial genomes shed light on interconnected biogeochemical processes in an aquifer system.</title>
        <authorList>
            <person name="Anantharaman K."/>
            <person name="Brown C.T."/>
            <person name="Hug L.A."/>
            <person name="Sharon I."/>
            <person name="Castelle C.J."/>
            <person name="Probst A.J."/>
            <person name="Thomas B.C."/>
            <person name="Singh A."/>
            <person name="Wilkins M.J."/>
            <person name="Karaoz U."/>
            <person name="Brodie E.L."/>
            <person name="Williams K.H."/>
            <person name="Hubbard S.S."/>
            <person name="Banfield J.F."/>
        </authorList>
    </citation>
    <scope>NUCLEOTIDE SEQUENCE [LARGE SCALE GENOMIC DNA]</scope>
</reference>
<sequence length="87" mass="10283">MIVLRTRQFTKKLPKLPPHIRVALAERLRLFTKEPRHLLLNDHALHGEWLHLRSINITGDYRLIYEVLDDGIVRLIDVDTHHNLYGS</sequence>
<dbReference type="Gene3D" id="3.30.2310.20">
    <property type="entry name" value="RelE-like"/>
    <property type="match status" value="1"/>
</dbReference>
<dbReference type="STRING" id="1798661.A3D65_04490"/>
<evidence type="ECO:0000313" key="2">
    <source>
        <dbReference type="EMBL" id="OGZ10807.1"/>
    </source>
</evidence>
<dbReference type="InterPro" id="IPR007712">
    <property type="entry name" value="RelE/ParE_toxin"/>
</dbReference>
<dbReference type="SUPFAM" id="SSF143011">
    <property type="entry name" value="RelE-like"/>
    <property type="match status" value="1"/>
</dbReference>
<dbReference type="AlphaFoldDB" id="A0A1G2DB00"/>
<organism evidence="2 3">
    <name type="scientific">Candidatus Lloydbacteria bacterium RIFCSPHIGHO2_02_FULL_50_13</name>
    <dbReference type="NCBI Taxonomy" id="1798661"/>
    <lineage>
        <taxon>Bacteria</taxon>
        <taxon>Candidatus Lloydiibacteriota</taxon>
    </lineage>
</organism>
<evidence type="ECO:0000313" key="3">
    <source>
        <dbReference type="Proteomes" id="UP000177996"/>
    </source>
</evidence>
<gene>
    <name evidence="2" type="ORF">A3D65_04490</name>
</gene>
<name>A0A1G2DB00_9BACT</name>
<dbReference type="NCBIfam" id="TIGR02385">
    <property type="entry name" value="RelE_StbE"/>
    <property type="match status" value="1"/>
</dbReference>
<proteinExistence type="predicted"/>
<protein>
    <recommendedName>
        <fullName evidence="4">Addiction module toxin RelE</fullName>
    </recommendedName>
</protein>
<accession>A0A1G2DB00</accession>
<dbReference type="InterPro" id="IPR035093">
    <property type="entry name" value="RelE/ParE_toxin_dom_sf"/>
</dbReference>
<evidence type="ECO:0000256" key="1">
    <source>
        <dbReference type="ARBA" id="ARBA00022649"/>
    </source>
</evidence>
<dbReference type="Proteomes" id="UP000177996">
    <property type="component" value="Unassembled WGS sequence"/>
</dbReference>
<dbReference type="EMBL" id="MHLL01000002">
    <property type="protein sequence ID" value="OGZ10807.1"/>
    <property type="molecule type" value="Genomic_DNA"/>
</dbReference>